<evidence type="ECO:0000313" key="2">
    <source>
        <dbReference type="Proteomes" id="UP001172687"/>
    </source>
</evidence>
<dbReference type="EMBL" id="JAUHTC010000098">
    <property type="protein sequence ID" value="MDN4522084.1"/>
    <property type="molecule type" value="Genomic_DNA"/>
</dbReference>
<dbReference type="CDD" id="cd07812">
    <property type="entry name" value="SRPBCC"/>
    <property type="match status" value="1"/>
</dbReference>
<protein>
    <submittedName>
        <fullName evidence="1">SRPBCC family protein</fullName>
    </submittedName>
</protein>
<keyword evidence="2" id="KW-1185">Reference proteome</keyword>
<accession>A0ABT8HMU6</accession>
<reference evidence="1" key="1">
    <citation type="submission" date="2023-07" db="EMBL/GenBank/DDBJ databases">
        <title>Degradation of tert-butanol by M. austroafricanum TBA100.</title>
        <authorList>
            <person name="Helbich S."/>
            <person name="Vainshtein Y."/>
        </authorList>
    </citation>
    <scope>NUCLEOTIDE SEQUENCE</scope>
    <source>
        <strain evidence="1">TBA100</strain>
    </source>
</reference>
<sequence>MSESTFVAVPPEQLYALVADVTRMGDWSPVCKACWWDDGAGPQVGAWFTGRNVTPERTWEARCQVVAADPGRKFAWEVNHGWAYWGYEMAAEDGGTRLTESWELLPEGIAGLRERYGETADAEIAKRSEAAGSGIPATLEAIKRTAETG</sequence>
<name>A0ABT8HMU6_MYCAO</name>
<gene>
    <name evidence="1" type="ORF">QYF68_30330</name>
</gene>
<dbReference type="InterPro" id="IPR023393">
    <property type="entry name" value="START-like_dom_sf"/>
</dbReference>
<dbReference type="RefSeq" id="WP_205765433.1">
    <property type="nucleotide sequence ID" value="NZ_CP070380.1"/>
</dbReference>
<dbReference type="Gene3D" id="3.30.530.20">
    <property type="match status" value="1"/>
</dbReference>
<dbReference type="SUPFAM" id="SSF55961">
    <property type="entry name" value="Bet v1-like"/>
    <property type="match status" value="1"/>
</dbReference>
<evidence type="ECO:0000313" key="1">
    <source>
        <dbReference type="EMBL" id="MDN4522084.1"/>
    </source>
</evidence>
<dbReference type="InterPro" id="IPR019587">
    <property type="entry name" value="Polyketide_cyclase/dehydratase"/>
</dbReference>
<comment type="caution">
    <text evidence="1">The sequence shown here is derived from an EMBL/GenBank/DDBJ whole genome shotgun (WGS) entry which is preliminary data.</text>
</comment>
<dbReference type="Pfam" id="PF10604">
    <property type="entry name" value="Polyketide_cyc2"/>
    <property type="match status" value="1"/>
</dbReference>
<dbReference type="Proteomes" id="UP001172687">
    <property type="component" value="Unassembled WGS sequence"/>
</dbReference>
<proteinExistence type="predicted"/>
<organism evidence="1 2">
    <name type="scientific">Mycolicibacterium austroafricanum</name>
    <name type="common">Mycobacterium austroafricanum</name>
    <dbReference type="NCBI Taxonomy" id="39687"/>
    <lineage>
        <taxon>Bacteria</taxon>
        <taxon>Bacillati</taxon>
        <taxon>Actinomycetota</taxon>
        <taxon>Actinomycetes</taxon>
        <taxon>Mycobacteriales</taxon>
        <taxon>Mycobacteriaceae</taxon>
        <taxon>Mycolicibacterium</taxon>
    </lineage>
</organism>